<dbReference type="InterPro" id="IPR036116">
    <property type="entry name" value="FN3_sf"/>
</dbReference>
<keyword evidence="6" id="KW-0732">Signal</keyword>
<dbReference type="PROSITE" id="PS50853">
    <property type="entry name" value="FN3"/>
    <property type="match status" value="1"/>
</dbReference>
<keyword evidence="5 17" id="KW-0812">Transmembrane</keyword>
<dbReference type="Proteomes" id="UP001623349">
    <property type="component" value="Unassembled WGS sequence"/>
</dbReference>
<protein>
    <recommendedName>
        <fullName evidence="3">Interleukin-2 receptor subunit beta</fullName>
    </recommendedName>
    <alternativeName>
        <fullName evidence="14">High affinity IL-2 receptor subunit beta</fullName>
    </alternativeName>
    <alternativeName>
        <fullName evidence="13">p70-75</fullName>
    </alternativeName>
</protein>
<evidence type="ECO:0000256" key="9">
    <source>
        <dbReference type="ARBA" id="ARBA00023157"/>
    </source>
</evidence>
<evidence type="ECO:0000256" key="5">
    <source>
        <dbReference type="ARBA" id="ARBA00022692"/>
    </source>
</evidence>
<keyword evidence="7 17" id="KW-1133">Transmembrane helix</keyword>
<feature type="region of interest" description="Disordered" evidence="16">
    <location>
        <begin position="522"/>
        <end position="548"/>
    </location>
</feature>
<evidence type="ECO:0000313" key="20">
    <source>
        <dbReference type="Proteomes" id="UP001623349"/>
    </source>
</evidence>
<dbReference type="InterPro" id="IPR003531">
    <property type="entry name" value="Hempt_rcpt_S_F1_CS"/>
</dbReference>
<keyword evidence="8 17" id="KW-0472">Membrane</keyword>
<dbReference type="InterPro" id="IPR013783">
    <property type="entry name" value="Ig-like_fold"/>
</dbReference>
<evidence type="ECO:0000256" key="13">
    <source>
        <dbReference type="ARBA" id="ARBA00031280"/>
    </source>
</evidence>
<evidence type="ECO:0000256" key="17">
    <source>
        <dbReference type="SAM" id="Phobius"/>
    </source>
</evidence>
<feature type="compositionally biased region" description="Low complexity" evidence="16">
    <location>
        <begin position="434"/>
        <end position="446"/>
    </location>
</feature>
<feature type="region of interest" description="Disordered" evidence="16">
    <location>
        <begin position="473"/>
        <end position="507"/>
    </location>
</feature>
<keyword evidence="4" id="KW-1003">Cell membrane</keyword>
<dbReference type="CDD" id="cd00063">
    <property type="entry name" value="FN3"/>
    <property type="match status" value="1"/>
</dbReference>
<feature type="region of interest" description="Disordered" evidence="16">
    <location>
        <begin position="427"/>
        <end position="446"/>
    </location>
</feature>
<dbReference type="InterPro" id="IPR003961">
    <property type="entry name" value="FN3_dom"/>
</dbReference>
<evidence type="ECO:0000256" key="2">
    <source>
        <dbReference type="ARBA" id="ARBA00008280"/>
    </source>
</evidence>
<dbReference type="EMBL" id="BAAFST010000015">
    <property type="protein sequence ID" value="GAB1299554.1"/>
    <property type="molecule type" value="Genomic_DNA"/>
</dbReference>
<evidence type="ECO:0000259" key="18">
    <source>
        <dbReference type="PROSITE" id="PS50853"/>
    </source>
</evidence>
<keyword evidence="9" id="KW-1015">Disulfide bond</keyword>
<feature type="domain" description="Fibronectin type-III" evidence="18">
    <location>
        <begin position="167"/>
        <end position="268"/>
    </location>
</feature>
<keyword evidence="20" id="KW-1185">Reference proteome</keyword>
<evidence type="ECO:0000256" key="3">
    <source>
        <dbReference type="ARBA" id="ARBA00016239"/>
    </source>
</evidence>
<evidence type="ECO:0000256" key="1">
    <source>
        <dbReference type="ARBA" id="ARBA00004251"/>
    </source>
</evidence>
<comment type="function">
    <text evidence="15">Receptor for interleukin-2. This beta subunit is involved in receptor mediated endocytosis and transduces the mitogenic signals of IL2. Probably in association with IL15RA, involved in the stimulation of neutrophil phagocytosis by IL15.</text>
</comment>
<dbReference type="SUPFAM" id="SSF49265">
    <property type="entry name" value="Fibronectin type III"/>
    <property type="match status" value="2"/>
</dbReference>
<evidence type="ECO:0000256" key="6">
    <source>
        <dbReference type="ARBA" id="ARBA00022729"/>
    </source>
</evidence>
<evidence type="ECO:0000256" key="12">
    <source>
        <dbReference type="ARBA" id="ARBA00026094"/>
    </source>
</evidence>
<evidence type="ECO:0000256" key="16">
    <source>
        <dbReference type="SAM" id="MobiDB-lite"/>
    </source>
</evidence>
<proteinExistence type="inferred from homology"/>
<gene>
    <name evidence="19" type="ORF">APTSU1_001479000</name>
</gene>
<keyword evidence="11" id="KW-0325">Glycoprotein</keyword>
<accession>A0ABQ0FK06</accession>
<dbReference type="Gene3D" id="2.60.40.10">
    <property type="entry name" value="Immunoglobulins"/>
    <property type="match status" value="2"/>
</dbReference>
<evidence type="ECO:0000256" key="10">
    <source>
        <dbReference type="ARBA" id="ARBA00023170"/>
    </source>
</evidence>
<evidence type="ECO:0000256" key="4">
    <source>
        <dbReference type="ARBA" id="ARBA00022475"/>
    </source>
</evidence>
<organism evidence="19 20">
    <name type="scientific">Apodemus speciosus</name>
    <name type="common">Large Japanese field mouse</name>
    <dbReference type="NCBI Taxonomy" id="105296"/>
    <lineage>
        <taxon>Eukaryota</taxon>
        <taxon>Metazoa</taxon>
        <taxon>Chordata</taxon>
        <taxon>Craniata</taxon>
        <taxon>Vertebrata</taxon>
        <taxon>Euteleostomi</taxon>
        <taxon>Mammalia</taxon>
        <taxon>Eutheria</taxon>
        <taxon>Euarchontoglires</taxon>
        <taxon>Glires</taxon>
        <taxon>Rodentia</taxon>
        <taxon>Myomorpha</taxon>
        <taxon>Muroidea</taxon>
        <taxon>Muridae</taxon>
        <taxon>Murinae</taxon>
        <taxon>Apodemus</taxon>
    </lineage>
</organism>
<dbReference type="Pfam" id="PF25788">
    <property type="entry name" value="Ig_Rha78A_N"/>
    <property type="match status" value="1"/>
</dbReference>
<evidence type="ECO:0000256" key="11">
    <source>
        <dbReference type="ARBA" id="ARBA00023180"/>
    </source>
</evidence>
<sequence>MGRQRQTKETAPLKYSLVSSQGLRPQLCLSDVMATVALSWRLSLHIFLLLLATPWASAAVKDCSHLECFYNSKANVSCVWSQEEALNVTTCQIHAKPDMRPWNKTCELVLVRQASWACNLILESSPEAQALTSVDLLDISVVCLEEKGWRRVKTCKFLPFDNIRLVAPHSLQVLHIEAQRCNISWRVSQASHYVEPYLEFEARRRLLGHSWQDASPLSLKQRQQWIFLEKLTPDTSYELQVRVIAQRGKTRTWSPWSQPLTFGQGQQGPVKEILPLPWLRYLLLVLGCFFGFLSCVCVLVKCRYLGPWLKKILKCQIPDPSEFFSRLSSQHGGDLQKWLSSPVPLSFFSPSGPAPEISPLEVLDADTKAMQLLLLQKDAAPSPSPSGHSQASCFTNQGYFFFHLPNALEIESCQVYFTYDPCVEEDVEEDGPRLPEGSPLSPLLPLAGEQDDYCAFPPRDELLLFSPSLSTPSTAYGGSAAPGERPPLSLQEGLPSRASPERMGLQRPLELTLEGDGEKMFTNSSGEQARVQEGSPHRQDQDRGQGPVLALNTDAYLSLQELQAQESVHLI</sequence>
<evidence type="ECO:0000256" key="14">
    <source>
        <dbReference type="ARBA" id="ARBA00032935"/>
    </source>
</evidence>
<comment type="caution">
    <text evidence="19">The sequence shown here is derived from an EMBL/GenBank/DDBJ whole genome shotgun (WGS) entry which is preliminary data.</text>
</comment>
<dbReference type="PANTHER" id="PTHR23037:SF30">
    <property type="entry name" value="INTERLEUKIN-2 RECEPTOR SUBUNIT BETA"/>
    <property type="match status" value="1"/>
</dbReference>
<dbReference type="Pfam" id="PF18707">
    <property type="entry name" value="IL2RB_N1"/>
    <property type="match status" value="1"/>
</dbReference>
<dbReference type="InterPro" id="IPR040951">
    <property type="entry name" value="IL2RB_N1"/>
</dbReference>
<name>A0ABQ0FK06_APOSI</name>
<dbReference type="PROSITE" id="PS01355">
    <property type="entry name" value="HEMATOPO_REC_S_F1"/>
    <property type="match status" value="1"/>
</dbReference>
<comment type="similarity">
    <text evidence="2">Belongs to the type I cytokine receptor family. Type 4 subfamily.</text>
</comment>
<keyword evidence="10 19" id="KW-0675">Receptor</keyword>
<evidence type="ECO:0000256" key="8">
    <source>
        <dbReference type="ARBA" id="ARBA00023136"/>
    </source>
</evidence>
<feature type="transmembrane region" description="Helical" evidence="17">
    <location>
        <begin position="278"/>
        <end position="300"/>
    </location>
</feature>
<evidence type="ECO:0000256" key="15">
    <source>
        <dbReference type="ARBA" id="ARBA00045664"/>
    </source>
</evidence>
<evidence type="ECO:0000256" key="7">
    <source>
        <dbReference type="ARBA" id="ARBA00022989"/>
    </source>
</evidence>
<comment type="subunit">
    <text evidence="12">Non-covalent dimer of an alpha and a beta subunit. IL2R exists in 3 different forms: a high affinity dimer, an intermediate affinity monomer (beta subunit), and a low affinity monomer (alpha subunit). The high and intermediate affinity forms also associate with a gamma subunit. Interacts with SHB upon interleukin stimulation.</text>
</comment>
<comment type="subcellular location">
    <subcellularLocation>
        <location evidence="1">Cell membrane</location>
        <topology evidence="1">Single-pass type I membrane protein</topology>
    </subcellularLocation>
</comment>
<reference evidence="19 20" key="1">
    <citation type="submission" date="2024-08" db="EMBL/GenBank/DDBJ databases">
        <title>The draft genome of Apodemus speciosus.</title>
        <authorList>
            <person name="Nabeshima K."/>
            <person name="Suzuki S."/>
            <person name="Onuma M."/>
        </authorList>
    </citation>
    <scope>NUCLEOTIDE SEQUENCE [LARGE SCALE GENOMIC DNA]</scope>
    <source>
        <strain evidence="19">IB14-021</strain>
    </source>
</reference>
<evidence type="ECO:0000313" key="19">
    <source>
        <dbReference type="EMBL" id="GAB1299554.1"/>
    </source>
</evidence>
<dbReference type="PANTHER" id="PTHR23037">
    <property type="entry name" value="CYTOKINE RECEPTOR"/>
    <property type="match status" value="1"/>
</dbReference>